<feature type="transmembrane region" description="Helical" evidence="6">
    <location>
        <begin position="221"/>
        <end position="241"/>
    </location>
</feature>
<evidence type="ECO:0000256" key="1">
    <source>
        <dbReference type="ARBA" id="ARBA00004651"/>
    </source>
</evidence>
<name>A0A8J6NTH8_9BACT</name>
<dbReference type="GO" id="GO:0005886">
    <property type="term" value="C:plasma membrane"/>
    <property type="evidence" value="ECO:0007669"/>
    <property type="project" value="UniProtKB-SubCell"/>
</dbReference>
<evidence type="ECO:0000256" key="6">
    <source>
        <dbReference type="SAM" id="Phobius"/>
    </source>
</evidence>
<dbReference type="EMBL" id="JACNIG010000193">
    <property type="protein sequence ID" value="MBC8431938.1"/>
    <property type="molecule type" value="Genomic_DNA"/>
</dbReference>
<dbReference type="Pfam" id="PF00892">
    <property type="entry name" value="EamA"/>
    <property type="match status" value="2"/>
</dbReference>
<proteinExistence type="predicted"/>
<accession>A0A8J6NTH8</accession>
<keyword evidence="2" id="KW-1003">Cell membrane</keyword>
<feature type="transmembrane region" description="Helical" evidence="6">
    <location>
        <begin position="12"/>
        <end position="33"/>
    </location>
</feature>
<dbReference type="Proteomes" id="UP000605201">
    <property type="component" value="Unassembled WGS sequence"/>
</dbReference>
<evidence type="ECO:0000256" key="2">
    <source>
        <dbReference type="ARBA" id="ARBA00022475"/>
    </source>
</evidence>
<dbReference type="SUPFAM" id="SSF103481">
    <property type="entry name" value="Multidrug resistance efflux transporter EmrE"/>
    <property type="match status" value="2"/>
</dbReference>
<evidence type="ECO:0000256" key="4">
    <source>
        <dbReference type="ARBA" id="ARBA00022989"/>
    </source>
</evidence>
<evidence type="ECO:0000259" key="7">
    <source>
        <dbReference type="Pfam" id="PF00892"/>
    </source>
</evidence>
<comment type="subcellular location">
    <subcellularLocation>
        <location evidence="1">Cell membrane</location>
        <topology evidence="1">Multi-pass membrane protein</topology>
    </subcellularLocation>
</comment>
<evidence type="ECO:0000256" key="3">
    <source>
        <dbReference type="ARBA" id="ARBA00022692"/>
    </source>
</evidence>
<feature type="transmembrane region" description="Helical" evidence="6">
    <location>
        <begin position="106"/>
        <end position="123"/>
    </location>
</feature>
<evidence type="ECO:0000313" key="9">
    <source>
        <dbReference type="Proteomes" id="UP000605201"/>
    </source>
</evidence>
<gene>
    <name evidence="8" type="ORF">H8D96_08450</name>
</gene>
<organism evidence="8 9">
    <name type="scientific">Candidatus Desulfatibia vada</name>
    <dbReference type="NCBI Taxonomy" id="2841696"/>
    <lineage>
        <taxon>Bacteria</taxon>
        <taxon>Pseudomonadati</taxon>
        <taxon>Thermodesulfobacteriota</taxon>
        <taxon>Desulfobacteria</taxon>
        <taxon>Desulfobacterales</taxon>
        <taxon>Desulfobacterales incertae sedis</taxon>
        <taxon>Candidatus Desulfatibia</taxon>
    </lineage>
</organism>
<reference evidence="8 9" key="1">
    <citation type="submission" date="2020-08" db="EMBL/GenBank/DDBJ databases">
        <title>Bridging the membrane lipid divide: bacteria of the FCB group superphylum have the potential to synthesize archaeal ether lipids.</title>
        <authorList>
            <person name="Villanueva L."/>
            <person name="Von Meijenfeldt F.A.B."/>
            <person name="Westbye A.B."/>
            <person name="Yadav S."/>
            <person name="Hopmans E.C."/>
            <person name="Dutilh B.E."/>
            <person name="Sinninghe Damste J.S."/>
        </authorList>
    </citation>
    <scope>NUCLEOTIDE SEQUENCE [LARGE SCALE GENOMIC DNA]</scope>
    <source>
        <strain evidence="8">NIOZ-UU17</strain>
    </source>
</reference>
<feature type="transmembrane region" description="Helical" evidence="6">
    <location>
        <begin position="40"/>
        <end position="63"/>
    </location>
</feature>
<feature type="transmembrane region" description="Helical" evidence="6">
    <location>
        <begin position="75"/>
        <end position="94"/>
    </location>
</feature>
<feature type="transmembrane region" description="Helical" evidence="6">
    <location>
        <begin position="190"/>
        <end position="209"/>
    </location>
</feature>
<dbReference type="InterPro" id="IPR000620">
    <property type="entry name" value="EamA_dom"/>
</dbReference>
<feature type="domain" description="EamA" evidence="7">
    <location>
        <begin position="16"/>
        <end position="147"/>
    </location>
</feature>
<protein>
    <submittedName>
        <fullName evidence="8">DMT family transporter</fullName>
    </submittedName>
</protein>
<comment type="caution">
    <text evidence="8">The sequence shown here is derived from an EMBL/GenBank/DDBJ whole genome shotgun (WGS) entry which is preliminary data.</text>
</comment>
<evidence type="ECO:0000313" key="8">
    <source>
        <dbReference type="EMBL" id="MBC8431938.1"/>
    </source>
</evidence>
<feature type="domain" description="EamA" evidence="7">
    <location>
        <begin position="159"/>
        <end position="293"/>
    </location>
</feature>
<sequence>MTEHSPSNQDLSFPAAVFTVCICTLFGANAVAIKISLTGLGVFTTAGLRFTIASAAIFLWARITGRSFYIKKQQIPQLLLISIAFVVQLSLFYLGLSKSNASRGTLVLNIQPFFVLFLAHFFIPGDRITIRKTLGILMGFSGVAFVFLEKKGISGDFQIGDMMILTASFLWSCNAVYTKRIIHNFLPFHIVLYPMVLSAPVFFLAGFLWDGAMISHVDAKIVTALLYQSLVTASFGFLAWITMLQKYGAVALHSFIFIMPVAGVMLGGLVLGEPITIKILSALLLIVAGILVVHFRQDKLVPLFSLGRNV</sequence>
<evidence type="ECO:0000256" key="5">
    <source>
        <dbReference type="ARBA" id="ARBA00023136"/>
    </source>
</evidence>
<keyword evidence="5 6" id="KW-0472">Membrane</keyword>
<keyword evidence="3 6" id="KW-0812">Transmembrane</keyword>
<dbReference type="AlphaFoldDB" id="A0A8J6NTH8"/>
<dbReference type="PANTHER" id="PTHR32322:SF18">
    <property type="entry name" value="S-ADENOSYLMETHIONINE_S-ADENOSYLHOMOCYSTEINE TRANSPORTER"/>
    <property type="match status" value="1"/>
</dbReference>
<dbReference type="PANTHER" id="PTHR32322">
    <property type="entry name" value="INNER MEMBRANE TRANSPORTER"/>
    <property type="match status" value="1"/>
</dbReference>
<feature type="transmembrane region" description="Helical" evidence="6">
    <location>
        <begin position="279"/>
        <end position="296"/>
    </location>
</feature>
<feature type="transmembrane region" description="Helical" evidence="6">
    <location>
        <begin position="129"/>
        <end position="148"/>
    </location>
</feature>
<keyword evidence="4 6" id="KW-1133">Transmembrane helix</keyword>
<dbReference type="InterPro" id="IPR037185">
    <property type="entry name" value="EmrE-like"/>
</dbReference>
<feature type="transmembrane region" description="Helical" evidence="6">
    <location>
        <begin position="247"/>
        <end position="272"/>
    </location>
</feature>
<dbReference type="InterPro" id="IPR050638">
    <property type="entry name" value="AA-Vitamin_Transporters"/>
</dbReference>